<keyword evidence="5 8" id="KW-1133">Transmembrane helix</keyword>
<evidence type="ECO:0000256" key="4">
    <source>
        <dbReference type="ARBA" id="ARBA00022729"/>
    </source>
</evidence>
<evidence type="ECO:0000256" key="6">
    <source>
        <dbReference type="ARBA" id="ARBA00023136"/>
    </source>
</evidence>
<keyword evidence="11" id="KW-1185">Reference proteome</keyword>
<dbReference type="STRING" id="12930.A0A0Q3USE4"/>
<dbReference type="InterPro" id="IPR029044">
    <property type="entry name" value="Nucleotide-diphossugar_trans"/>
</dbReference>
<dbReference type="Gene3D" id="3.90.550.10">
    <property type="entry name" value="Spore Coat Polysaccharide Biosynthesis Protein SpsA, Chain A"/>
    <property type="match status" value="2"/>
</dbReference>
<feature type="region of interest" description="Disordered" evidence="7">
    <location>
        <begin position="70"/>
        <end position="89"/>
    </location>
</feature>
<comment type="similarity">
    <text evidence="2">Belongs to the CD99 family.</text>
</comment>
<proteinExistence type="inferred from homology"/>
<feature type="signal peptide" evidence="9">
    <location>
        <begin position="1"/>
        <end position="21"/>
    </location>
</feature>
<feature type="transmembrane region" description="Helical" evidence="8">
    <location>
        <begin position="123"/>
        <end position="149"/>
    </location>
</feature>
<dbReference type="CDD" id="cd02537">
    <property type="entry name" value="GT8_Glycogenin"/>
    <property type="match status" value="1"/>
</dbReference>
<evidence type="ECO:0000256" key="1">
    <source>
        <dbReference type="ARBA" id="ARBA00004479"/>
    </source>
</evidence>
<dbReference type="InterPro" id="IPR050587">
    <property type="entry name" value="GNT1/Glycosyltrans_8"/>
</dbReference>
<dbReference type="InterPro" id="IPR022078">
    <property type="entry name" value="CD99L2"/>
</dbReference>
<dbReference type="SUPFAM" id="SSF53448">
    <property type="entry name" value="Nucleotide-diphospho-sugar transferases"/>
    <property type="match status" value="1"/>
</dbReference>
<protein>
    <submittedName>
        <fullName evidence="10">Uncharacterized protein</fullName>
    </submittedName>
</protein>
<organism evidence="10 11">
    <name type="scientific">Amazona aestiva</name>
    <name type="common">Blue-fronted Amazon parrot</name>
    <dbReference type="NCBI Taxonomy" id="12930"/>
    <lineage>
        <taxon>Eukaryota</taxon>
        <taxon>Metazoa</taxon>
        <taxon>Chordata</taxon>
        <taxon>Craniata</taxon>
        <taxon>Vertebrata</taxon>
        <taxon>Euteleostomi</taxon>
        <taxon>Archelosauria</taxon>
        <taxon>Archosauria</taxon>
        <taxon>Dinosauria</taxon>
        <taxon>Saurischia</taxon>
        <taxon>Theropoda</taxon>
        <taxon>Coelurosauria</taxon>
        <taxon>Aves</taxon>
        <taxon>Neognathae</taxon>
        <taxon>Neoaves</taxon>
        <taxon>Telluraves</taxon>
        <taxon>Australaves</taxon>
        <taxon>Psittaciformes</taxon>
        <taxon>Psittacidae</taxon>
        <taxon>Amazona</taxon>
    </lineage>
</organism>
<dbReference type="Proteomes" id="UP000051836">
    <property type="component" value="Unassembled WGS sequence"/>
</dbReference>
<reference evidence="10 11" key="1">
    <citation type="submission" date="2015-10" db="EMBL/GenBank/DDBJ databases">
        <authorList>
            <person name="Gilbert D.G."/>
        </authorList>
    </citation>
    <scope>NUCLEOTIDE SEQUENCE [LARGE SCALE GENOMIC DNA]</scope>
    <source>
        <strain evidence="10">FVVF132</strain>
    </source>
</reference>
<sequence length="328" mass="35796">MGKLESILLLCLGFLLVHVRGQRDFDLADALDHPDDIITRKPTVIRRPTRPVLSNDLHLGDALGGGDISRKPLYPPLPPRPGSHGISGGFDDSDLFDGKPLPPHITGEEEHNFNHGGNTDSGLIAGVTSPIISALVILVVGSIAAYSAYKNKKLCFKPQDQAFVTLATNDVYCQGALVLGQSLRNHRTSRKLAVLITPEVSSGLSKCVFMDADTLVLCNVDELFDREEFSAAPDSGWPDCFNSGVFVFRPSLKTYNLLLQFAAEHGSFDGGDQGLLNSFFSSWATADIGKHLPFLYNLSTSVVYTYIPAFNQKLLSFIIGVVYLKIDW</sequence>
<comment type="caution">
    <text evidence="10">The sequence shown here is derived from an EMBL/GenBank/DDBJ whole genome shotgun (WGS) entry which is preliminary data.</text>
</comment>
<feature type="chain" id="PRO_5006208433" evidence="9">
    <location>
        <begin position="22"/>
        <end position="328"/>
    </location>
</feature>
<evidence type="ECO:0000256" key="8">
    <source>
        <dbReference type="SAM" id="Phobius"/>
    </source>
</evidence>
<evidence type="ECO:0000256" key="2">
    <source>
        <dbReference type="ARBA" id="ARBA00008763"/>
    </source>
</evidence>
<keyword evidence="4 9" id="KW-0732">Signal</keyword>
<evidence type="ECO:0000256" key="5">
    <source>
        <dbReference type="ARBA" id="ARBA00022989"/>
    </source>
</evidence>
<dbReference type="PANTHER" id="PTHR11183">
    <property type="entry name" value="GLYCOGENIN SUBFAMILY MEMBER"/>
    <property type="match status" value="1"/>
</dbReference>
<dbReference type="OrthoDB" id="9049238at2759"/>
<dbReference type="AlphaFoldDB" id="A0A0Q3USE4"/>
<evidence type="ECO:0000256" key="7">
    <source>
        <dbReference type="SAM" id="MobiDB-lite"/>
    </source>
</evidence>
<evidence type="ECO:0000256" key="9">
    <source>
        <dbReference type="SAM" id="SignalP"/>
    </source>
</evidence>
<name>A0A0Q3USE4_AMAAE</name>
<evidence type="ECO:0000313" key="11">
    <source>
        <dbReference type="Proteomes" id="UP000051836"/>
    </source>
</evidence>
<dbReference type="GO" id="GO:0016020">
    <property type="term" value="C:membrane"/>
    <property type="evidence" value="ECO:0007669"/>
    <property type="project" value="UniProtKB-SubCell"/>
</dbReference>
<comment type="subcellular location">
    <subcellularLocation>
        <location evidence="1">Membrane</location>
        <topology evidence="1">Single-pass type I membrane protein</topology>
    </subcellularLocation>
</comment>
<dbReference type="EMBL" id="LMAW01002524">
    <property type="protein sequence ID" value="KQK80482.1"/>
    <property type="molecule type" value="Genomic_DNA"/>
</dbReference>
<evidence type="ECO:0000313" key="10">
    <source>
        <dbReference type="EMBL" id="KQK80482.1"/>
    </source>
</evidence>
<accession>A0A0Q3USE4</accession>
<keyword evidence="6 8" id="KW-0472">Membrane</keyword>
<gene>
    <name evidence="10" type="ORF">AAES_92256</name>
</gene>
<dbReference type="Pfam" id="PF12301">
    <property type="entry name" value="CD99L2"/>
    <property type="match status" value="1"/>
</dbReference>
<keyword evidence="3 8" id="KW-0812">Transmembrane</keyword>
<evidence type="ECO:0000256" key="3">
    <source>
        <dbReference type="ARBA" id="ARBA00022692"/>
    </source>
</evidence>